<name>A0ABN2ZEH6_9ACTN</name>
<protein>
    <recommendedName>
        <fullName evidence="4">DNRLRE domain-containing protein</fullName>
    </recommendedName>
</protein>
<dbReference type="Proteomes" id="UP001422759">
    <property type="component" value="Unassembled WGS sequence"/>
</dbReference>
<keyword evidence="1" id="KW-0732">Signal</keyword>
<organism evidence="2 3">
    <name type="scientific">Kitasatospora kazusensis</name>
    <dbReference type="NCBI Taxonomy" id="407974"/>
    <lineage>
        <taxon>Bacteria</taxon>
        <taxon>Bacillati</taxon>
        <taxon>Actinomycetota</taxon>
        <taxon>Actinomycetes</taxon>
        <taxon>Kitasatosporales</taxon>
        <taxon>Streptomycetaceae</taxon>
        <taxon>Kitasatospora</taxon>
    </lineage>
</organism>
<gene>
    <name evidence="2" type="ORF">GCM10009760_24680</name>
</gene>
<comment type="caution">
    <text evidence="2">The sequence shown here is derived from an EMBL/GenBank/DDBJ whole genome shotgun (WGS) entry which is preliminary data.</text>
</comment>
<evidence type="ECO:0000256" key="1">
    <source>
        <dbReference type="SAM" id="SignalP"/>
    </source>
</evidence>
<reference evidence="2 3" key="1">
    <citation type="journal article" date="2019" name="Int. J. Syst. Evol. Microbiol.">
        <title>The Global Catalogue of Microorganisms (GCM) 10K type strain sequencing project: providing services to taxonomists for standard genome sequencing and annotation.</title>
        <authorList>
            <consortium name="The Broad Institute Genomics Platform"/>
            <consortium name="The Broad Institute Genome Sequencing Center for Infectious Disease"/>
            <person name="Wu L."/>
            <person name="Ma J."/>
        </authorList>
    </citation>
    <scope>NUCLEOTIDE SEQUENCE [LARGE SCALE GENOMIC DNA]</scope>
    <source>
        <strain evidence="2 3">JCM 14560</strain>
    </source>
</reference>
<sequence>MARHLRRWQGLRPATAAVTAAALGFAGVVLSASSAAAAPPIAQVPQVSLAYTDVRTPATSYPQPTGDLPLGSWLDGQGATHESRVYASFDLAGFAAKDTAKHVVTASFLFGESSAASYVQRSVEVWQTATPTAPVTWRRAPAEKQLLGTVVTTAAGPASYLHLDLTSAAAAAAASGRHTLSVELRLPDADEKNTALGRRLNPGMTLYASSNTPPGAPTELFSQAYACAAKAPYPYLPSLTPPLTAMLHDTDPGDQYLTGHYAVWPVEHPEQRTEFTQDSMLRDYGRSANVPTGLLADGGTYAWQVRGGDGTDLSAWSKPCTFHVDTTLPSAAPVVTSANYPVDRTTPGGVPGQFTLGANGVPDVAGYQFSWSQDFPVLGWSTDPNGVPQRTDPYTLPGFVRASRLGGPVKLTLTPPDQGPQTLYVRSLDRAFNPSPATSYRFFVPNTMPAVTGLPAAPRLGTPFTLHLAPNAGLPSVDSYTVQLNNDTPQTVTAAPDGTASVTLTLAYAGGNTITVRSHSPNGWTSSSNRLFAFVDTAPGVTSDIYPEDTGTTVNAGGVGVTGVFSFAPKVPNVVSYTYSFDFGNETTVAAGTDGTAQASWAPDASGQHTLSVYATDRDGKTYDTYYYSFDVN</sequence>
<evidence type="ECO:0000313" key="2">
    <source>
        <dbReference type="EMBL" id="GAA2140968.1"/>
    </source>
</evidence>
<evidence type="ECO:0000313" key="3">
    <source>
        <dbReference type="Proteomes" id="UP001422759"/>
    </source>
</evidence>
<accession>A0ABN2ZEH6</accession>
<evidence type="ECO:0008006" key="4">
    <source>
        <dbReference type="Google" id="ProtNLM"/>
    </source>
</evidence>
<dbReference type="RefSeq" id="WP_344463954.1">
    <property type="nucleotide sequence ID" value="NZ_BAAANT010000011.1"/>
</dbReference>
<keyword evidence="3" id="KW-1185">Reference proteome</keyword>
<feature type="signal peptide" evidence="1">
    <location>
        <begin position="1"/>
        <end position="37"/>
    </location>
</feature>
<feature type="chain" id="PRO_5047513473" description="DNRLRE domain-containing protein" evidence="1">
    <location>
        <begin position="38"/>
        <end position="633"/>
    </location>
</feature>
<proteinExistence type="predicted"/>
<dbReference type="EMBL" id="BAAANT010000011">
    <property type="protein sequence ID" value="GAA2140968.1"/>
    <property type="molecule type" value="Genomic_DNA"/>
</dbReference>